<feature type="compositionally biased region" description="Pro residues" evidence="1">
    <location>
        <begin position="320"/>
        <end position="347"/>
    </location>
</feature>
<feature type="compositionally biased region" description="Pro residues" evidence="1">
    <location>
        <begin position="113"/>
        <end position="125"/>
    </location>
</feature>
<feature type="compositionally biased region" description="Low complexity" evidence="1">
    <location>
        <begin position="348"/>
        <end position="359"/>
    </location>
</feature>
<evidence type="ECO:0000313" key="3">
    <source>
        <dbReference type="Proteomes" id="UP001219518"/>
    </source>
</evidence>
<feature type="compositionally biased region" description="Pro residues" evidence="1">
    <location>
        <begin position="360"/>
        <end position="372"/>
    </location>
</feature>
<feature type="region of interest" description="Disordered" evidence="1">
    <location>
        <begin position="151"/>
        <end position="201"/>
    </location>
</feature>
<feature type="compositionally biased region" description="Low complexity" evidence="1">
    <location>
        <begin position="250"/>
        <end position="263"/>
    </location>
</feature>
<name>A0AAE1H7W3_9NEOP</name>
<comment type="caution">
    <text evidence="2">The sequence shown here is derived from an EMBL/GenBank/DDBJ whole genome shotgun (WGS) entry which is preliminary data.</text>
</comment>
<dbReference type="EMBL" id="JAHWGI010000518">
    <property type="protein sequence ID" value="KAK3916360.1"/>
    <property type="molecule type" value="Genomic_DNA"/>
</dbReference>
<keyword evidence="2" id="KW-0675">Receptor</keyword>
<proteinExistence type="predicted"/>
<sequence>MLYLALHSFPYPVLYFGTGSLTVNKAQCSMSDFQWRMRTTTSDFSDVPEGGWPPMTGPSSGVPALPTSECFPCPRPRPQQRPRDAAGGASSTPSDRWRRTVPDAGRWDLNTPPAAPPPSPCPSPVTSPAIASPIGSAIGVPLATSTPVKAATSPAAAPSGLLPPTGPEGEARAPEARTLPSTAVQEPPGRGASPTASSYSLTSLQAASPTVSFSMDVAGGSSGTPRHVRFGSERIAMFSASDTSLDSDDPAGPTSAAAGPSSSLEEFVNVDDSLPEPRPIGLSEDAGYGSVIKQSVATTGTETEGSQFLQQAVQTETQEPTPPPPPPPPAAPLPPVPDQQGQPPPALPQAQAGQALQPDPAAPAPALAPAPSPAAVTMDQQQSSWPLPPAYCLTSTTAASQFAAPSTFWVFWITAALFILGRYPGDILGENFIRNENMASELLYDT</sequence>
<protein>
    <submittedName>
        <fullName evidence="2">Agglutinin receptor</fullName>
    </submittedName>
</protein>
<feature type="region of interest" description="Disordered" evidence="1">
    <location>
        <begin position="242"/>
        <end position="286"/>
    </location>
</feature>
<reference evidence="2" key="2">
    <citation type="journal article" date="2023" name="BMC Genomics">
        <title>Pest status, molecular evolution, and epigenetic factors derived from the genome assembly of Frankliniella fusca, a thysanopteran phytovirus vector.</title>
        <authorList>
            <person name="Catto M.A."/>
            <person name="Labadie P.E."/>
            <person name="Jacobson A.L."/>
            <person name="Kennedy G.G."/>
            <person name="Srinivasan R."/>
            <person name="Hunt B.G."/>
        </authorList>
    </citation>
    <scope>NUCLEOTIDE SEQUENCE</scope>
    <source>
        <strain evidence="2">PL_HMW_Pooled</strain>
    </source>
</reference>
<gene>
    <name evidence="2" type="ORF">KUF71_025593</name>
</gene>
<organism evidence="2 3">
    <name type="scientific">Frankliniella fusca</name>
    <dbReference type="NCBI Taxonomy" id="407009"/>
    <lineage>
        <taxon>Eukaryota</taxon>
        <taxon>Metazoa</taxon>
        <taxon>Ecdysozoa</taxon>
        <taxon>Arthropoda</taxon>
        <taxon>Hexapoda</taxon>
        <taxon>Insecta</taxon>
        <taxon>Pterygota</taxon>
        <taxon>Neoptera</taxon>
        <taxon>Paraneoptera</taxon>
        <taxon>Thysanoptera</taxon>
        <taxon>Terebrantia</taxon>
        <taxon>Thripoidea</taxon>
        <taxon>Thripidae</taxon>
        <taxon>Frankliniella</taxon>
    </lineage>
</organism>
<evidence type="ECO:0000313" key="2">
    <source>
        <dbReference type="EMBL" id="KAK3916360.1"/>
    </source>
</evidence>
<evidence type="ECO:0000256" key="1">
    <source>
        <dbReference type="SAM" id="MobiDB-lite"/>
    </source>
</evidence>
<reference evidence="2" key="1">
    <citation type="submission" date="2021-07" db="EMBL/GenBank/DDBJ databases">
        <authorList>
            <person name="Catto M.A."/>
            <person name="Jacobson A."/>
            <person name="Kennedy G."/>
            <person name="Labadie P."/>
            <person name="Hunt B.G."/>
            <person name="Srinivasan R."/>
        </authorList>
    </citation>
    <scope>NUCLEOTIDE SEQUENCE</scope>
    <source>
        <strain evidence="2">PL_HMW_Pooled</strain>
        <tissue evidence="2">Head</tissue>
    </source>
</reference>
<accession>A0AAE1H7W3</accession>
<keyword evidence="3" id="KW-1185">Reference proteome</keyword>
<feature type="region of interest" description="Disordered" evidence="1">
    <location>
        <begin position="312"/>
        <end position="381"/>
    </location>
</feature>
<dbReference type="Proteomes" id="UP001219518">
    <property type="component" value="Unassembled WGS sequence"/>
</dbReference>
<feature type="compositionally biased region" description="Low complexity" evidence="1">
    <location>
        <begin position="151"/>
        <end position="163"/>
    </location>
</feature>
<dbReference type="AlphaFoldDB" id="A0AAE1H7W3"/>
<feature type="region of interest" description="Disordered" evidence="1">
    <location>
        <begin position="42"/>
        <end position="128"/>
    </location>
</feature>